<comment type="caution">
    <text evidence="3">The sequence shown here is derived from an EMBL/GenBank/DDBJ whole genome shotgun (WGS) entry which is preliminary data.</text>
</comment>
<reference evidence="3" key="1">
    <citation type="submission" date="2007-06" db="EMBL/GenBank/DDBJ databases">
        <authorList>
            <person name="Giovannoni S."/>
            <person name="Cho J.-C."/>
            <person name="Ferriera S."/>
            <person name="Johnson J."/>
            <person name="Kravitz S."/>
            <person name="Beeson K."/>
            <person name="Sutton G."/>
            <person name="Rogers Y.-H."/>
            <person name="Friedman R."/>
            <person name="Frazier M."/>
            <person name="Venter J.C."/>
        </authorList>
    </citation>
    <scope>NUCLEOTIDE SEQUENCE</scope>
    <source>
        <strain evidence="3">HTCC2155</strain>
    </source>
</reference>
<keyword evidence="4" id="KW-1185">Reference proteome</keyword>
<feature type="transmembrane region" description="Helical" evidence="1">
    <location>
        <begin position="12"/>
        <end position="28"/>
    </location>
</feature>
<dbReference type="RefSeq" id="WP_007278980.1">
    <property type="nucleotide sequence ID" value="NZ_ABCK01000010.1"/>
</dbReference>
<accession>A6DM79</accession>
<dbReference type="AlphaFoldDB" id="A6DM79"/>
<keyword evidence="1" id="KW-1133">Transmembrane helix</keyword>
<evidence type="ECO:0000256" key="1">
    <source>
        <dbReference type="SAM" id="Phobius"/>
    </source>
</evidence>
<keyword evidence="1" id="KW-0472">Membrane</keyword>
<dbReference type="EMBL" id="ABCK01000010">
    <property type="protein sequence ID" value="EDM27377.1"/>
    <property type="molecule type" value="Genomic_DNA"/>
</dbReference>
<name>A6DM79_9BACT</name>
<evidence type="ECO:0000313" key="4">
    <source>
        <dbReference type="Proteomes" id="UP000004947"/>
    </source>
</evidence>
<dbReference type="Proteomes" id="UP000004947">
    <property type="component" value="Unassembled WGS sequence"/>
</dbReference>
<evidence type="ECO:0000313" key="3">
    <source>
        <dbReference type="EMBL" id="EDM27377.1"/>
    </source>
</evidence>
<evidence type="ECO:0000313" key="2">
    <source>
        <dbReference type="EMBL" id="EDM26847.1"/>
    </source>
</evidence>
<protein>
    <submittedName>
        <fullName evidence="3">Uncharacterized protein</fullName>
    </submittedName>
</protein>
<keyword evidence="1" id="KW-0812">Transmembrane</keyword>
<proteinExistence type="predicted"/>
<dbReference type="EMBL" id="ABCK01000013">
    <property type="protein sequence ID" value="EDM26847.1"/>
    <property type="molecule type" value="Genomic_DNA"/>
</dbReference>
<gene>
    <name evidence="2" type="ORF">LNTAR_06364</name>
    <name evidence="3" type="ORF">LNTAR_21725</name>
</gene>
<sequence>MYTLIKHENRTRGWIPIIVATIFLGPLTHDGELIEKNSEIQKISDYFIIENFILLFCLFGILNGIKIFIKPYHFMSCNYKGINIGKNKQFFTWEQIADISKGQIQTGGKINDPKYSPAIVIKLTNDLFEHGMFMHEHAKYISENTFTFKDDNPEETIDNILKFWTNDHKSSIQNEMDPEIKQLVESGDTLNALKLCKEKLNLSLKESHDYIKKST</sequence>
<feature type="transmembrane region" description="Helical" evidence="1">
    <location>
        <begin position="48"/>
        <end position="69"/>
    </location>
</feature>
<reference evidence="3 4" key="2">
    <citation type="journal article" date="2010" name="J. Bacteriol.">
        <title>Genome sequence of Lentisphaera araneosa HTCC2155T, the type species of the order Lentisphaerales in the phylum Lentisphaerae.</title>
        <authorList>
            <person name="Thrash J.C."/>
            <person name="Cho J.C."/>
            <person name="Vergin K.L."/>
            <person name="Morris R.M."/>
            <person name="Giovannoni S.J."/>
        </authorList>
    </citation>
    <scope>NUCLEOTIDE SEQUENCE [LARGE SCALE GENOMIC DNA]</scope>
    <source>
        <strain evidence="3 4">HTCC2155</strain>
    </source>
</reference>
<organism evidence="3 4">
    <name type="scientific">Lentisphaera araneosa HTCC2155</name>
    <dbReference type="NCBI Taxonomy" id="313628"/>
    <lineage>
        <taxon>Bacteria</taxon>
        <taxon>Pseudomonadati</taxon>
        <taxon>Lentisphaerota</taxon>
        <taxon>Lentisphaeria</taxon>
        <taxon>Lentisphaerales</taxon>
        <taxon>Lentisphaeraceae</taxon>
        <taxon>Lentisphaera</taxon>
    </lineage>
</organism>